<dbReference type="GO" id="GO:0016491">
    <property type="term" value="F:oxidoreductase activity"/>
    <property type="evidence" value="ECO:0007669"/>
    <property type="project" value="UniProtKB-KW"/>
</dbReference>
<evidence type="ECO:0000256" key="6">
    <source>
        <dbReference type="ARBA" id="ARBA00023002"/>
    </source>
</evidence>
<keyword evidence="7" id="KW-0408">Iron</keyword>
<feature type="transmembrane region" description="Helical" evidence="12">
    <location>
        <begin position="130"/>
        <end position="149"/>
    </location>
</feature>
<evidence type="ECO:0000256" key="1">
    <source>
        <dbReference type="ARBA" id="ARBA00004141"/>
    </source>
</evidence>
<feature type="transmembrane region" description="Helical" evidence="12">
    <location>
        <begin position="193"/>
        <end position="211"/>
    </location>
</feature>
<evidence type="ECO:0000256" key="3">
    <source>
        <dbReference type="ARBA" id="ARBA00022692"/>
    </source>
</evidence>
<evidence type="ECO:0000256" key="10">
    <source>
        <dbReference type="ARBA" id="ARBA00023157"/>
    </source>
</evidence>
<name>A0A1M3L6P6_9BACT</name>
<dbReference type="Proteomes" id="UP000184233">
    <property type="component" value="Unassembled WGS sequence"/>
</dbReference>
<accession>A0A1M3L6P6</accession>
<comment type="pathway">
    <text evidence="11">Porphyrin-containing compound metabolism.</text>
</comment>
<feature type="transmembrane region" description="Helical" evidence="12">
    <location>
        <begin position="12"/>
        <end position="31"/>
    </location>
</feature>
<keyword evidence="6" id="KW-0560">Oxidoreductase</keyword>
<keyword evidence="8" id="KW-0350">Heme biosynthesis</keyword>
<sequence>MNTSDNDRSITRLHWISVALCMLTFGLIVWGGHVNTTRSGMAFPDWPTSNAAPMLTYAPSEWLTVPDRFWEHGHRLFASVVGLVTVLVLLVSYRSIPRERRAGKSIMALDGFIFLVVATALVGINSMPGGFMEAVMTLLAVCLAAFLVRASREKDAVRVHWLAQAAFVGVCLQACFGGYTVRNNLPDWTSTTHGMLAEIYFMIVIGIALLTSKAWRNQQRGGRIATAGRTTTMIVCTTWALTFVQFFLGALTRHTDAWGVSTSFPQWSDEGFFPSSELLQYAQVVIHLTHRTTAYVVALLVVIQWVMIWRRRSDFRRVALTSTAALVLVFVQILLGAAILWTARGELATTLHVMTGVVLLALNTITMYTMLRFHVAPSGRADVMHSVAVGQGSR</sequence>
<protein>
    <recommendedName>
        <fullName evidence="15">Heme A synthase</fullName>
    </recommendedName>
</protein>
<keyword evidence="2" id="KW-1003">Cell membrane</keyword>
<evidence type="ECO:0000256" key="2">
    <source>
        <dbReference type="ARBA" id="ARBA00022475"/>
    </source>
</evidence>
<dbReference type="EMBL" id="MKVH01000002">
    <property type="protein sequence ID" value="OJX61246.1"/>
    <property type="molecule type" value="Genomic_DNA"/>
</dbReference>
<evidence type="ECO:0000313" key="14">
    <source>
        <dbReference type="Proteomes" id="UP000184233"/>
    </source>
</evidence>
<dbReference type="InterPro" id="IPR003780">
    <property type="entry name" value="COX15/CtaA_fam"/>
</dbReference>
<dbReference type="GO" id="GO:0006784">
    <property type="term" value="P:heme A biosynthetic process"/>
    <property type="evidence" value="ECO:0007669"/>
    <property type="project" value="InterPro"/>
</dbReference>
<keyword evidence="5 12" id="KW-1133">Transmembrane helix</keyword>
<dbReference type="GO" id="GO:0016020">
    <property type="term" value="C:membrane"/>
    <property type="evidence" value="ECO:0007669"/>
    <property type="project" value="UniProtKB-SubCell"/>
</dbReference>
<feature type="transmembrane region" description="Helical" evidence="12">
    <location>
        <begin position="232"/>
        <end position="251"/>
    </location>
</feature>
<comment type="subcellular location">
    <subcellularLocation>
        <location evidence="1">Membrane</location>
        <topology evidence="1">Multi-pass membrane protein</topology>
    </subcellularLocation>
</comment>
<dbReference type="PANTHER" id="PTHR35457:SF1">
    <property type="entry name" value="HEME A SYNTHASE"/>
    <property type="match status" value="1"/>
</dbReference>
<gene>
    <name evidence="13" type="ORF">BGO89_01300</name>
</gene>
<proteinExistence type="predicted"/>
<dbReference type="GO" id="GO:0046872">
    <property type="term" value="F:metal ion binding"/>
    <property type="evidence" value="ECO:0007669"/>
    <property type="project" value="UniProtKB-KW"/>
</dbReference>
<organism evidence="13 14">
    <name type="scientific">Candidatus Kapaibacterium thiocyanatum</name>
    <dbReference type="NCBI Taxonomy" id="1895771"/>
    <lineage>
        <taxon>Bacteria</taxon>
        <taxon>Pseudomonadati</taxon>
        <taxon>Candidatus Kapaibacteriota</taxon>
        <taxon>Candidatus Kapaibacteriia</taxon>
        <taxon>Candidatus Kapaibacteriales</taxon>
        <taxon>Candidatus Kapaibacteriaceae</taxon>
        <taxon>Candidatus Kapaibacterium</taxon>
    </lineage>
</organism>
<evidence type="ECO:0000256" key="11">
    <source>
        <dbReference type="ARBA" id="ARBA00023444"/>
    </source>
</evidence>
<keyword evidence="4" id="KW-0479">Metal-binding</keyword>
<dbReference type="InterPro" id="IPR050450">
    <property type="entry name" value="COX15/CtaA_HemeA_synthase"/>
</dbReference>
<evidence type="ECO:0000256" key="8">
    <source>
        <dbReference type="ARBA" id="ARBA00023133"/>
    </source>
</evidence>
<feature type="transmembrane region" description="Helical" evidence="12">
    <location>
        <begin position="105"/>
        <end position="124"/>
    </location>
</feature>
<comment type="caution">
    <text evidence="13">The sequence shown here is derived from an EMBL/GenBank/DDBJ whole genome shotgun (WGS) entry which is preliminary data.</text>
</comment>
<evidence type="ECO:0000256" key="4">
    <source>
        <dbReference type="ARBA" id="ARBA00022723"/>
    </source>
</evidence>
<reference evidence="13 14" key="1">
    <citation type="submission" date="2016-09" db="EMBL/GenBank/DDBJ databases">
        <title>Genome-resolved meta-omics ties microbial dynamics to process performance in biotechnology for thiocyanate degradation.</title>
        <authorList>
            <person name="Kantor R.S."/>
            <person name="Huddy R.J."/>
            <person name="Iyer R."/>
            <person name="Thomas B.C."/>
            <person name="Brown C.T."/>
            <person name="Anantharaman K."/>
            <person name="Tringe S."/>
            <person name="Hettich R.L."/>
            <person name="Harrison S.T."/>
            <person name="Banfield J.F."/>
        </authorList>
    </citation>
    <scope>NUCLEOTIDE SEQUENCE [LARGE SCALE GENOMIC DNA]</scope>
    <source>
        <strain evidence="13">59-99</strain>
    </source>
</reference>
<feature type="transmembrane region" description="Helical" evidence="12">
    <location>
        <begin position="161"/>
        <end position="181"/>
    </location>
</feature>
<dbReference type="STRING" id="1895771.BGO89_01300"/>
<evidence type="ECO:0000256" key="9">
    <source>
        <dbReference type="ARBA" id="ARBA00023136"/>
    </source>
</evidence>
<evidence type="ECO:0008006" key="15">
    <source>
        <dbReference type="Google" id="ProtNLM"/>
    </source>
</evidence>
<keyword evidence="10" id="KW-1015">Disulfide bond</keyword>
<evidence type="ECO:0000256" key="7">
    <source>
        <dbReference type="ARBA" id="ARBA00023004"/>
    </source>
</evidence>
<dbReference type="Pfam" id="PF02628">
    <property type="entry name" value="COX15-CtaA"/>
    <property type="match status" value="2"/>
</dbReference>
<feature type="transmembrane region" description="Helical" evidence="12">
    <location>
        <begin position="284"/>
        <end position="306"/>
    </location>
</feature>
<feature type="transmembrane region" description="Helical" evidence="12">
    <location>
        <begin position="347"/>
        <end position="371"/>
    </location>
</feature>
<evidence type="ECO:0000256" key="12">
    <source>
        <dbReference type="SAM" id="Phobius"/>
    </source>
</evidence>
<dbReference type="PANTHER" id="PTHR35457">
    <property type="entry name" value="HEME A SYNTHASE"/>
    <property type="match status" value="1"/>
</dbReference>
<feature type="transmembrane region" description="Helical" evidence="12">
    <location>
        <begin position="318"/>
        <end position="341"/>
    </location>
</feature>
<keyword evidence="3 12" id="KW-0812">Transmembrane</keyword>
<keyword evidence="9 12" id="KW-0472">Membrane</keyword>
<feature type="transmembrane region" description="Helical" evidence="12">
    <location>
        <begin position="76"/>
        <end position="93"/>
    </location>
</feature>
<dbReference type="AlphaFoldDB" id="A0A1M3L6P6"/>
<evidence type="ECO:0000256" key="5">
    <source>
        <dbReference type="ARBA" id="ARBA00022989"/>
    </source>
</evidence>
<evidence type="ECO:0000313" key="13">
    <source>
        <dbReference type="EMBL" id="OJX61246.1"/>
    </source>
</evidence>